<name>A0A1L3GMN0_9BACT</name>
<dbReference type="EMBL" id="CP015519">
    <property type="protein sequence ID" value="APG27206.1"/>
    <property type="molecule type" value="Genomic_DNA"/>
</dbReference>
<gene>
    <name evidence="1" type="ORF">A7E78_04760</name>
</gene>
<keyword evidence="2" id="KW-1185">Reference proteome</keyword>
<dbReference type="RefSeq" id="WP_072283170.1">
    <property type="nucleotide sequence ID" value="NZ_CP015519.1"/>
</dbReference>
<reference evidence="1 2" key="1">
    <citation type="journal article" date="2017" name="Genome Announc.">
        <title>Complete Genome Sequences of Two Acetylene-Fermenting Pelobacter acetylenicus Strains.</title>
        <authorList>
            <person name="Sutton J.M."/>
            <person name="Baesman S.M."/>
            <person name="Fierst J.L."/>
            <person name="Poret-Peterson A.T."/>
            <person name="Oremland R.S."/>
            <person name="Dunlap D.S."/>
            <person name="Akob D.M."/>
        </authorList>
    </citation>
    <scope>NUCLEOTIDE SEQUENCE [LARGE SCALE GENOMIC DNA]</scope>
    <source>
        <strain evidence="1 2">SFB93</strain>
    </source>
</reference>
<dbReference type="Proteomes" id="UP000182517">
    <property type="component" value="Chromosome"/>
</dbReference>
<organism evidence="1 2">
    <name type="scientific">Syntrophotalea acetylenivorans</name>
    <dbReference type="NCBI Taxonomy" id="1842532"/>
    <lineage>
        <taxon>Bacteria</taxon>
        <taxon>Pseudomonadati</taxon>
        <taxon>Thermodesulfobacteriota</taxon>
        <taxon>Desulfuromonadia</taxon>
        <taxon>Desulfuromonadales</taxon>
        <taxon>Syntrophotaleaceae</taxon>
        <taxon>Syntrophotalea</taxon>
    </lineage>
</organism>
<dbReference type="KEGG" id="pef:A7E78_04760"/>
<proteinExistence type="predicted"/>
<accession>A0A1L3GMN0</accession>
<evidence type="ECO:0000313" key="1">
    <source>
        <dbReference type="EMBL" id="APG27206.1"/>
    </source>
</evidence>
<dbReference type="AlphaFoldDB" id="A0A1L3GMN0"/>
<sequence length="105" mass="12131">MAKTTPIKHLPDYLCATFALDNATIYCYWKGGDERTWLLFYLDDADDPEIPEDEYIFLVSLEFDCVVKNHKEAKALAEKTWIDHKEQILSADVGRLYVVGDELVE</sequence>
<dbReference type="STRING" id="1842532.A7E78_04760"/>
<protein>
    <submittedName>
        <fullName evidence="1">Uncharacterized protein</fullName>
    </submittedName>
</protein>
<evidence type="ECO:0000313" key="2">
    <source>
        <dbReference type="Proteomes" id="UP000182517"/>
    </source>
</evidence>